<dbReference type="Proteomes" id="UP001066276">
    <property type="component" value="Chromosome 3_1"/>
</dbReference>
<reference evidence="1" key="1">
    <citation type="journal article" date="2022" name="bioRxiv">
        <title>Sequencing and chromosome-scale assembly of the giantPleurodeles waltlgenome.</title>
        <authorList>
            <person name="Brown T."/>
            <person name="Elewa A."/>
            <person name="Iarovenko S."/>
            <person name="Subramanian E."/>
            <person name="Araus A.J."/>
            <person name="Petzold A."/>
            <person name="Susuki M."/>
            <person name="Suzuki K.-i.T."/>
            <person name="Hayashi T."/>
            <person name="Toyoda A."/>
            <person name="Oliveira C."/>
            <person name="Osipova E."/>
            <person name="Leigh N.D."/>
            <person name="Simon A."/>
            <person name="Yun M.H."/>
        </authorList>
    </citation>
    <scope>NUCLEOTIDE SEQUENCE</scope>
    <source>
        <strain evidence="1">20211129_DDA</strain>
        <tissue evidence="1">Liver</tissue>
    </source>
</reference>
<comment type="caution">
    <text evidence="1">The sequence shown here is derived from an EMBL/GenBank/DDBJ whole genome shotgun (WGS) entry which is preliminary data.</text>
</comment>
<protein>
    <submittedName>
        <fullName evidence="1">Uncharacterized protein</fullName>
    </submittedName>
</protein>
<evidence type="ECO:0000313" key="2">
    <source>
        <dbReference type="Proteomes" id="UP001066276"/>
    </source>
</evidence>
<dbReference type="EMBL" id="JANPWB010000005">
    <property type="protein sequence ID" value="KAJ1184293.1"/>
    <property type="molecule type" value="Genomic_DNA"/>
</dbReference>
<gene>
    <name evidence="1" type="ORF">NDU88_001101</name>
</gene>
<organism evidence="1 2">
    <name type="scientific">Pleurodeles waltl</name>
    <name type="common">Iberian ribbed newt</name>
    <dbReference type="NCBI Taxonomy" id="8319"/>
    <lineage>
        <taxon>Eukaryota</taxon>
        <taxon>Metazoa</taxon>
        <taxon>Chordata</taxon>
        <taxon>Craniata</taxon>
        <taxon>Vertebrata</taxon>
        <taxon>Euteleostomi</taxon>
        <taxon>Amphibia</taxon>
        <taxon>Batrachia</taxon>
        <taxon>Caudata</taxon>
        <taxon>Salamandroidea</taxon>
        <taxon>Salamandridae</taxon>
        <taxon>Pleurodelinae</taxon>
        <taxon>Pleurodeles</taxon>
    </lineage>
</organism>
<keyword evidence="2" id="KW-1185">Reference proteome</keyword>
<accession>A0AAV7U5X8</accession>
<sequence length="101" mass="10876">MTWRGVRDASARRPQESNGVVDLCGFPVHEGAKSLAATPQIVCAHLRRLPLKAKLSLLAAPGSAIQVLPLTVDSKNFKRLMLPALASWGKRSLLSCNVFLG</sequence>
<name>A0AAV7U5X8_PLEWA</name>
<dbReference type="AlphaFoldDB" id="A0AAV7U5X8"/>
<proteinExistence type="predicted"/>
<evidence type="ECO:0000313" key="1">
    <source>
        <dbReference type="EMBL" id="KAJ1184293.1"/>
    </source>
</evidence>